<dbReference type="Pfam" id="PF00141">
    <property type="entry name" value="peroxidase"/>
    <property type="match status" value="2"/>
</dbReference>
<dbReference type="InterPro" id="IPR019793">
    <property type="entry name" value="Peroxidases_heam-ligand_BS"/>
</dbReference>
<evidence type="ECO:0000256" key="11">
    <source>
        <dbReference type="ARBA" id="ARBA00067012"/>
    </source>
</evidence>
<dbReference type="FunFam" id="1.10.520.10:FF:000002">
    <property type="entry name" value="Catalase-peroxidase"/>
    <property type="match status" value="1"/>
</dbReference>
<feature type="compositionally biased region" description="Basic and acidic residues" evidence="15">
    <location>
        <begin position="1"/>
        <end position="16"/>
    </location>
</feature>
<dbReference type="PROSITE" id="PS00436">
    <property type="entry name" value="PEROXIDASE_2"/>
    <property type="match status" value="1"/>
</dbReference>
<dbReference type="GO" id="GO:0070301">
    <property type="term" value="P:cellular response to hydrogen peroxide"/>
    <property type="evidence" value="ECO:0007669"/>
    <property type="project" value="TreeGrafter"/>
</dbReference>
<keyword evidence="6 13" id="KW-0376">Hydrogen peroxide</keyword>
<accession>A0A7W2DRW4</accession>
<dbReference type="PRINTS" id="PR00458">
    <property type="entry name" value="PEROXIDASE"/>
</dbReference>
<dbReference type="RefSeq" id="WP_191852602.1">
    <property type="nucleotide sequence ID" value="NZ_CP108323.1"/>
</dbReference>
<dbReference type="Proteomes" id="UP000587608">
    <property type="component" value="Unassembled WGS sequence"/>
</dbReference>
<name>A0A7W2DRW4_9ACTN</name>
<dbReference type="InterPro" id="IPR019794">
    <property type="entry name" value="Peroxidases_AS"/>
</dbReference>
<comment type="similarity">
    <text evidence="10 13 14">Belongs to the peroxidase family. Peroxidase/catalase subfamily.</text>
</comment>
<keyword evidence="3 13" id="KW-0479">Metal-binding</keyword>
<dbReference type="PROSITE" id="PS50873">
    <property type="entry name" value="PEROXIDASE_4"/>
    <property type="match status" value="1"/>
</dbReference>
<protein>
    <recommendedName>
        <fullName evidence="12 13">Catalase-peroxidase</fullName>
        <shortName evidence="13">CP</shortName>
        <ecNumber evidence="11 13">1.11.1.21</ecNumber>
    </recommendedName>
    <alternativeName>
        <fullName evidence="13">Peroxidase/catalase</fullName>
    </alternativeName>
</protein>
<gene>
    <name evidence="13 17" type="primary">katG</name>
    <name evidence="17" type="ORF">H1X69_10310</name>
</gene>
<keyword evidence="1 13" id="KW-0575">Peroxidase</keyword>
<dbReference type="NCBIfam" id="NF011635">
    <property type="entry name" value="PRK15061.1"/>
    <property type="match status" value="1"/>
</dbReference>
<dbReference type="HAMAP" id="MF_01961">
    <property type="entry name" value="Catal_peroxid"/>
    <property type="match status" value="1"/>
</dbReference>
<dbReference type="AlphaFoldDB" id="A0A7W2DRW4"/>
<feature type="region of interest" description="Disordered" evidence="15">
    <location>
        <begin position="357"/>
        <end position="378"/>
    </location>
</feature>
<dbReference type="GO" id="GO:0046872">
    <property type="term" value="F:metal ion binding"/>
    <property type="evidence" value="ECO:0007669"/>
    <property type="project" value="UniProtKB-KW"/>
</dbReference>
<keyword evidence="2 13" id="KW-0349">Heme</keyword>
<dbReference type="EC" id="1.11.1.21" evidence="11 13"/>
<evidence type="ECO:0000313" key="17">
    <source>
        <dbReference type="EMBL" id="MBA5221809.1"/>
    </source>
</evidence>
<evidence type="ECO:0000256" key="6">
    <source>
        <dbReference type="ARBA" id="ARBA00023324"/>
    </source>
</evidence>
<keyword evidence="4 13" id="KW-0560">Oxidoreductase</keyword>
<feature type="region of interest" description="Disordered" evidence="15">
    <location>
        <begin position="1"/>
        <end position="23"/>
    </location>
</feature>
<comment type="caution">
    <text evidence="13">Lacks conserved residue(s) required for the propagation of feature annotation.</text>
</comment>
<evidence type="ECO:0000256" key="9">
    <source>
        <dbReference type="ARBA" id="ARBA00056989"/>
    </source>
</evidence>
<evidence type="ECO:0000256" key="14">
    <source>
        <dbReference type="RuleBase" id="RU003451"/>
    </source>
</evidence>
<dbReference type="InterPro" id="IPR010255">
    <property type="entry name" value="Haem_peroxidase_sf"/>
</dbReference>
<evidence type="ECO:0000256" key="7">
    <source>
        <dbReference type="ARBA" id="ARBA00049145"/>
    </source>
</evidence>
<evidence type="ECO:0000256" key="3">
    <source>
        <dbReference type="ARBA" id="ARBA00022723"/>
    </source>
</evidence>
<dbReference type="CDD" id="cd00649">
    <property type="entry name" value="catalase_peroxidase_1"/>
    <property type="match status" value="1"/>
</dbReference>
<comment type="caution">
    <text evidence="17">The sequence shown here is derived from an EMBL/GenBank/DDBJ whole genome shotgun (WGS) entry which is preliminary data.</text>
</comment>
<dbReference type="Gene3D" id="1.10.420.10">
    <property type="entry name" value="Peroxidase, domain 2"/>
    <property type="match status" value="2"/>
</dbReference>
<comment type="catalytic activity">
    <reaction evidence="8 13 14">
        <text>H2O2 + AH2 = A + 2 H2O</text>
        <dbReference type="Rhea" id="RHEA:30275"/>
        <dbReference type="ChEBI" id="CHEBI:13193"/>
        <dbReference type="ChEBI" id="CHEBI:15377"/>
        <dbReference type="ChEBI" id="CHEBI:16240"/>
        <dbReference type="ChEBI" id="CHEBI:17499"/>
        <dbReference type="EC" id="1.11.1.21"/>
    </reaction>
</comment>
<dbReference type="PANTHER" id="PTHR30555">
    <property type="entry name" value="HYDROPEROXIDASE I, BIFUNCTIONAL CATALASE-PEROXIDASE"/>
    <property type="match status" value="1"/>
</dbReference>
<feature type="active site" description="Proton acceptor" evidence="13">
    <location>
        <position position="110"/>
    </location>
</feature>
<dbReference type="InterPro" id="IPR000763">
    <property type="entry name" value="Catalase_peroxidase"/>
</dbReference>
<dbReference type="FunFam" id="1.10.420.10:FF:000002">
    <property type="entry name" value="Catalase-peroxidase"/>
    <property type="match status" value="1"/>
</dbReference>
<keyword evidence="5 13" id="KW-0408">Iron</keyword>
<evidence type="ECO:0000259" key="16">
    <source>
        <dbReference type="PROSITE" id="PS50873"/>
    </source>
</evidence>
<evidence type="ECO:0000256" key="5">
    <source>
        <dbReference type="ARBA" id="ARBA00023004"/>
    </source>
</evidence>
<dbReference type="Gene3D" id="1.10.520.10">
    <property type="match status" value="2"/>
</dbReference>
<comment type="cofactor">
    <cofactor evidence="13">
        <name>heme b</name>
        <dbReference type="ChEBI" id="CHEBI:60344"/>
    </cofactor>
    <text evidence="13">Binds 1 heme b (iron(II)-protoporphyrin IX) group per dimer.</text>
</comment>
<dbReference type="InterPro" id="IPR002016">
    <property type="entry name" value="Haem_peroxidase"/>
</dbReference>
<evidence type="ECO:0000256" key="10">
    <source>
        <dbReference type="ARBA" id="ARBA00060838"/>
    </source>
</evidence>
<comment type="catalytic activity">
    <reaction evidence="7 13 14">
        <text>2 H2O2 = O2 + 2 H2O</text>
        <dbReference type="Rhea" id="RHEA:20309"/>
        <dbReference type="ChEBI" id="CHEBI:15377"/>
        <dbReference type="ChEBI" id="CHEBI:15379"/>
        <dbReference type="ChEBI" id="CHEBI:16240"/>
        <dbReference type="EC" id="1.11.1.21"/>
    </reaction>
</comment>
<evidence type="ECO:0000256" key="1">
    <source>
        <dbReference type="ARBA" id="ARBA00022559"/>
    </source>
</evidence>
<dbReference type="GO" id="GO:0042744">
    <property type="term" value="P:hydrogen peroxide catabolic process"/>
    <property type="evidence" value="ECO:0007669"/>
    <property type="project" value="UniProtKB-KW"/>
</dbReference>
<dbReference type="CDD" id="cd08200">
    <property type="entry name" value="catalase_peroxidase_2"/>
    <property type="match status" value="1"/>
</dbReference>
<dbReference type="EMBL" id="JACERG010000009">
    <property type="protein sequence ID" value="MBA5221809.1"/>
    <property type="molecule type" value="Genomic_DNA"/>
</dbReference>
<dbReference type="GO" id="GO:0005829">
    <property type="term" value="C:cytosol"/>
    <property type="evidence" value="ECO:0007669"/>
    <property type="project" value="TreeGrafter"/>
</dbReference>
<dbReference type="GO" id="GO:0004096">
    <property type="term" value="F:catalase activity"/>
    <property type="evidence" value="ECO:0007669"/>
    <property type="project" value="UniProtKB-UniRule"/>
</dbReference>
<reference evidence="17 18" key="1">
    <citation type="submission" date="2020-07" db="EMBL/GenBank/DDBJ databases">
        <title>Differential regulation of undecylprodigiosin biosynthesis in the yeast-scavenging Streptomyces strain MBK6.</title>
        <authorList>
            <person name="Baral B."/>
            <person name="Siitonen V."/>
            <person name="Laughlin M."/>
            <person name="Yamada K."/>
            <person name="Ilomaeki M."/>
            <person name="Metsae-Ketelae M."/>
            <person name="Niemi J."/>
        </authorList>
    </citation>
    <scope>NUCLEOTIDE SEQUENCE [LARGE SCALE GENOMIC DNA]</scope>
    <source>
        <strain evidence="17 18">MBK6</strain>
    </source>
</reference>
<evidence type="ECO:0000256" key="4">
    <source>
        <dbReference type="ARBA" id="ARBA00023002"/>
    </source>
</evidence>
<feature type="binding site" description="axial binding residue" evidence="13">
    <location>
        <position position="273"/>
    </location>
    <ligand>
        <name>heme b</name>
        <dbReference type="ChEBI" id="CHEBI:60344"/>
    </ligand>
    <ligandPart>
        <name>Fe</name>
        <dbReference type="ChEBI" id="CHEBI:18248"/>
    </ligandPart>
</feature>
<sequence>MSENHDAIVTDPKTEGESGGCPVAHTRAPHPTQGGGNRQWWPERLNLKVLAKNPAVANPMGEEFDYAEAFQGLDLPAVKRDIAEVLTTSQDWWPADFGHYGPLIVRMAWHSAGTYRISDGRGGAGSGQQRFAPLNSWPDNANLDKARRLLWPVKKKYGKALSWADLLVLSGNVALESMGFTPFGFAGGREDVWEPEEDVYWGPETTWLGDERYTGDRDLESPLGAVQMGLIYVNPEGPNGNPDPIASARDIRETFRRMAMNDEETVALIAGGHTFGKTHGAGPADNVGPDPEAAGLEEMGLGWRNAHGSGKGGDAITSGLEVTWTNTPTTWDNSFFEILFGYEWELFKSPAGANQWRPKDNAGAGTVPDAHDPSKTHQPTMLTTDLALRFDPVYGPISRRFLENPDEFADAFARAWYKLTHRDMGPKSLYLGPEVPAETLLWQDPLPERTHELIDAADIAALKERVLGSELSVAELVSTAWASASTFRGSDKRGGADGARIRLEPQRGWEVNDPDRLASVLRVLEGIQKSFNSAQTGGKRVSLADLIVLGGTAAVERAAKEGGFEIELPFAPGRVDASQEQTDTESFAALEPTADGFRNYYGKGNRLPAEYLLIDRANLLTLSAPEMTVLVGGLRVLGAGHQQSQLGALTTTPGALTNDFFVNLLDMGTAWKSTSADQTTFEGRDAATGELKWTGSRADLVFGSNSELRALAEVYASDDAKEKFVRDFAAAWTKVMNLDRFDLA</sequence>
<dbReference type="PRINTS" id="PR00460">
    <property type="entry name" value="BPEROXIDASE"/>
</dbReference>
<organism evidence="17 18">
    <name type="scientific">Streptomyces griseoaurantiacus</name>
    <dbReference type="NCBI Taxonomy" id="68213"/>
    <lineage>
        <taxon>Bacteria</taxon>
        <taxon>Bacillati</taxon>
        <taxon>Actinomycetota</taxon>
        <taxon>Actinomycetes</taxon>
        <taxon>Kitasatosporales</taxon>
        <taxon>Streptomycetaceae</taxon>
        <taxon>Streptomyces</taxon>
        <taxon>Streptomyces aurantiacus group</taxon>
    </lineage>
</organism>
<evidence type="ECO:0000256" key="2">
    <source>
        <dbReference type="ARBA" id="ARBA00022617"/>
    </source>
</evidence>
<evidence type="ECO:0000256" key="8">
    <source>
        <dbReference type="ARBA" id="ARBA00051651"/>
    </source>
</evidence>
<comment type="function">
    <text evidence="9 13">Bifunctional enzyme with both catalase and broad-spectrum peroxidase activity.</text>
</comment>
<evidence type="ECO:0000313" key="18">
    <source>
        <dbReference type="Proteomes" id="UP000587608"/>
    </source>
</evidence>
<comment type="PTM">
    <text evidence="13">Formation of the three residue Trp-Tyr-Met cross-link is important for the catalase, but not the peroxidase activity of the enzyme.</text>
</comment>
<feature type="cross-link" description="Tryptophyl-tyrosyl-methioninium (Tyr-Met) (with Trp-109)" evidence="13">
    <location>
        <begin position="232"/>
        <end position="258"/>
    </location>
</feature>
<evidence type="ECO:0000256" key="12">
    <source>
        <dbReference type="ARBA" id="ARBA00074141"/>
    </source>
</evidence>
<feature type="site" description="Transition state stabilizer" evidence="13">
    <location>
        <position position="106"/>
    </location>
</feature>
<dbReference type="SUPFAM" id="SSF48113">
    <property type="entry name" value="Heme-dependent peroxidases"/>
    <property type="match status" value="2"/>
</dbReference>
<feature type="domain" description="Plant heme peroxidase family profile" evidence="16">
    <location>
        <begin position="143"/>
        <end position="432"/>
    </location>
</feature>
<dbReference type="PANTHER" id="PTHR30555:SF0">
    <property type="entry name" value="CATALASE-PEROXIDASE"/>
    <property type="match status" value="1"/>
</dbReference>
<evidence type="ECO:0000256" key="13">
    <source>
        <dbReference type="HAMAP-Rule" id="MF_01961"/>
    </source>
</evidence>
<dbReference type="NCBIfam" id="TIGR00198">
    <property type="entry name" value="cat_per_HPI"/>
    <property type="match status" value="1"/>
</dbReference>
<proteinExistence type="inferred from homology"/>
<comment type="subunit">
    <text evidence="13">Homodimer or homotetramer.</text>
</comment>
<dbReference type="GO" id="GO:0020037">
    <property type="term" value="F:heme binding"/>
    <property type="evidence" value="ECO:0007669"/>
    <property type="project" value="InterPro"/>
</dbReference>
<dbReference type="PROSITE" id="PS00435">
    <property type="entry name" value="PEROXIDASE_1"/>
    <property type="match status" value="1"/>
</dbReference>
<evidence type="ECO:0000256" key="15">
    <source>
        <dbReference type="SAM" id="MobiDB-lite"/>
    </source>
</evidence>
<dbReference type="FunFam" id="1.10.420.10:FF:000004">
    <property type="entry name" value="Catalase-peroxidase"/>
    <property type="match status" value="1"/>
</dbReference>